<dbReference type="Proteomes" id="UP001198182">
    <property type="component" value="Unassembled WGS sequence"/>
</dbReference>
<dbReference type="EMBL" id="JAJEQR010000060">
    <property type="protein sequence ID" value="MCC2232307.1"/>
    <property type="molecule type" value="Genomic_DNA"/>
</dbReference>
<reference evidence="2" key="1">
    <citation type="submission" date="2021-10" db="EMBL/GenBank/DDBJ databases">
        <title>Anaerobic single-cell dispensing facilitates the cultivation of human gut bacteria.</title>
        <authorList>
            <person name="Afrizal A."/>
        </authorList>
    </citation>
    <scope>NUCLEOTIDE SEQUENCE</scope>
    <source>
        <strain evidence="2">CLA-AA-H215</strain>
    </source>
</reference>
<evidence type="ECO:0000313" key="2">
    <source>
        <dbReference type="EMBL" id="MCC2232307.1"/>
    </source>
</evidence>
<comment type="caution">
    <text evidence="2">The sequence shown here is derived from an EMBL/GenBank/DDBJ whole genome shotgun (WGS) entry which is preliminary data.</text>
</comment>
<dbReference type="RefSeq" id="WP_308454715.1">
    <property type="nucleotide sequence ID" value="NZ_JAJEQR010000060.1"/>
</dbReference>
<name>A0AAE3EC42_9FIRM</name>
<proteinExistence type="predicted"/>
<evidence type="ECO:0000256" key="1">
    <source>
        <dbReference type="SAM" id="SignalP"/>
    </source>
</evidence>
<sequence length="175" mass="19410">MKVKRTKIKTNSRKATVAAIALILLAKSNGAILAANVDITPAAKNVIQISDMNLLQNTETEYVEWEDPFTEILDGDVIQYARAGYSSFDWTIQPKTIVQSSATYKENGGSIYVSVKVTPSDTSIRVGIKKNDGMKRYVTGNSRIEHTFEITQEGNYKVFVENTSGTTVYVNGIYR</sequence>
<dbReference type="AlphaFoldDB" id="A0AAE3EC42"/>
<feature type="signal peptide" evidence="1">
    <location>
        <begin position="1"/>
        <end position="34"/>
    </location>
</feature>
<organism evidence="2 3">
    <name type="scientific">Hominifimenecus microfluidus</name>
    <dbReference type="NCBI Taxonomy" id="2885348"/>
    <lineage>
        <taxon>Bacteria</taxon>
        <taxon>Bacillati</taxon>
        <taxon>Bacillota</taxon>
        <taxon>Clostridia</taxon>
        <taxon>Lachnospirales</taxon>
        <taxon>Lachnospiraceae</taxon>
        <taxon>Hominifimenecus</taxon>
    </lineage>
</organism>
<protein>
    <submittedName>
        <fullName evidence="2">Uncharacterized protein</fullName>
    </submittedName>
</protein>
<evidence type="ECO:0000313" key="3">
    <source>
        <dbReference type="Proteomes" id="UP001198182"/>
    </source>
</evidence>
<accession>A0AAE3EC42</accession>
<keyword evidence="3" id="KW-1185">Reference proteome</keyword>
<keyword evidence="1" id="KW-0732">Signal</keyword>
<feature type="chain" id="PRO_5042091316" evidence="1">
    <location>
        <begin position="35"/>
        <end position="175"/>
    </location>
</feature>
<gene>
    <name evidence="2" type="ORF">LKD81_15130</name>
</gene>